<evidence type="ECO:0000313" key="2">
    <source>
        <dbReference type="EMBL" id="CRL03915.1"/>
    </source>
</evidence>
<protein>
    <submittedName>
        <fullName evidence="2">CLUMA_CG017036, isoform A</fullName>
    </submittedName>
</protein>
<accession>A0A1J1IUH8</accession>
<dbReference type="OrthoDB" id="6372754at2759"/>
<name>A0A1J1IUH8_9DIPT</name>
<reference evidence="2 3" key="1">
    <citation type="submission" date="2015-04" db="EMBL/GenBank/DDBJ databases">
        <authorList>
            <person name="Syromyatnikov M.Y."/>
            <person name="Popov V.N."/>
        </authorList>
    </citation>
    <scope>NUCLEOTIDE SEQUENCE [LARGE SCALE GENOMIC DNA]</scope>
</reference>
<feature type="chain" id="PRO_5012204656" evidence="1">
    <location>
        <begin position="17"/>
        <end position="162"/>
    </location>
</feature>
<evidence type="ECO:0000256" key="1">
    <source>
        <dbReference type="SAM" id="SignalP"/>
    </source>
</evidence>
<gene>
    <name evidence="2" type="ORF">CLUMA_CG017036</name>
</gene>
<organism evidence="2 3">
    <name type="scientific">Clunio marinus</name>
    <dbReference type="NCBI Taxonomy" id="568069"/>
    <lineage>
        <taxon>Eukaryota</taxon>
        <taxon>Metazoa</taxon>
        <taxon>Ecdysozoa</taxon>
        <taxon>Arthropoda</taxon>
        <taxon>Hexapoda</taxon>
        <taxon>Insecta</taxon>
        <taxon>Pterygota</taxon>
        <taxon>Neoptera</taxon>
        <taxon>Endopterygota</taxon>
        <taxon>Diptera</taxon>
        <taxon>Nematocera</taxon>
        <taxon>Chironomoidea</taxon>
        <taxon>Chironomidae</taxon>
        <taxon>Clunio</taxon>
    </lineage>
</organism>
<keyword evidence="3" id="KW-1185">Reference proteome</keyword>
<proteinExistence type="predicted"/>
<dbReference type="AlphaFoldDB" id="A0A1J1IUH8"/>
<keyword evidence="1" id="KW-0732">Signal</keyword>
<evidence type="ECO:0000313" key="3">
    <source>
        <dbReference type="Proteomes" id="UP000183832"/>
    </source>
</evidence>
<dbReference type="EMBL" id="CVRI01000060">
    <property type="protein sequence ID" value="CRL03915.1"/>
    <property type="molecule type" value="Genomic_DNA"/>
</dbReference>
<dbReference type="Proteomes" id="UP000183832">
    <property type="component" value="Unassembled WGS sequence"/>
</dbReference>
<sequence length="162" mass="18656">MLQFMEFLTFMKLLLLSNSPLQMPFPIPNQQQFMAQLPNRPIPKASLFQQMAHRGLSHAANLSPQEIDAMLTNFLQMMDLEFKKKYQQNGEKLEGTCEDRFFCEVALQGRKVKADPMHRMLFNIALETPPDLASKSGLGEIFKAIKRLNCDVFKCSKIQKLM</sequence>
<feature type="signal peptide" evidence="1">
    <location>
        <begin position="1"/>
        <end position="16"/>
    </location>
</feature>